<keyword evidence="2" id="KW-0732">Signal</keyword>
<protein>
    <submittedName>
        <fullName evidence="3">Uncharacterized protein</fullName>
    </submittedName>
</protein>
<gene>
    <name evidence="3" type="primary">ORF56030</name>
</gene>
<proteinExistence type="predicted"/>
<evidence type="ECO:0000256" key="2">
    <source>
        <dbReference type="SAM" id="SignalP"/>
    </source>
</evidence>
<sequence>MLAPPVFLLVLPLVLASSKQRDTIDNDCVTVVDDPNSLFGESKSHTPALAKYVVEDLVQCMDVCCNEENTCNVGLFLETTKTYESNCVLYECYPLDSCHLKAKKGLKIFIGRSSLESDNGSSSTSTTTTSDVESVAVVDDGVVKAEGDDKTSNAVVASEHDDESAQSGNSDSYDSVDTATSKADHPVQTSELNNISQILTPN</sequence>
<feature type="region of interest" description="Disordered" evidence="1">
    <location>
        <begin position="148"/>
        <end position="202"/>
    </location>
</feature>
<feature type="chain" id="PRO_5002111063" evidence="2">
    <location>
        <begin position="17"/>
        <end position="202"/>
    </location>
</feature>
<dbReference type="AlphaFoldDB" id="A0A0B6ZDB4"/>
<evidence type="ECO:0000256" key="1">
    <source>
        <dbReference type="SAM" id="MobiDB-lite"/>
    </source>
</evidence>
<name>A0A0B6ZDB4_9EUPU</name>
<dbReference type="EMBL" id="HACG01018860">
    <property type="protein sequence ID" value="CEK65725.1"/>
    <property type="molecule type" value="Transcribed_RNA"/>
</dbReference>
<evidence type="ECO:0000313" key="3">
    <source>
        <dbReference type="EMBL" id="CEK65725.1"/>
    </source>
</evidence>
<feature type="signal peptide" evidence="2">
    <location>
        <begin position="1"/>
        <end position="16"/>
    </location>
</feature>
<accession>A0A0B6ZDB4</accession>
<feature type="compositionally biased region" description="Polar residues" evidence="1">
    <location>
        <begin position="165"/>
        <end position="202"/>
    </location>
</feature>
<reference evidence="3" key="1">
    <citation type="submission" date="2014-12" db="EMBL/GenBank/DDBJ databases">
        <title>Insight into the proteome of Arion vulgaris.</title>
        <authorList>
            <person name="Aradska J."/>
            <person name="Bulat T."/>
            <person name="Smidak R."/>
            <person name="Sarate P."/>
            <person name="Gangsoo J."/>
            <person name="Sialana F."/>
            <person name="Bilban M."/>
            <person name="Lubec G."/>
        </authorList>
    </citation>
    <scope>NUCLEOTIDE SEQUENCE</scope>
    <source>
        <tissue evidence="3">Skin</tissue>
    </source>
</reference>
<feature type="non-terminal residue" evidence="3">
    <location>
        <position position="202"/>
    </location>
</feature>
<organism evidence="3">
    <name type="scientific">Arion vulgaris</name>
    <dbReference type="NCBI Taxonomy" id="1028688"/>
    <lineage>
        <taxon>Eukaryota</taxon>
        <taxon>Metazoa</taxon>
        <taxon>Spiralia</taxon>
        <taxon>Lophotrochozoa</taxon>
        <taxon>Mollusca</taxon>
        <taxon>Gastropoda</taxon>
        <taxon>Heterobranchia</taxon>
        <taxon>Euthyneura</taxon>
        <taxon>Panpulmonata</taxon>
        <taxon>Eupulmonata</taxon>
        <taxon>Stylommatophora</taxon>
        <taxon>Helicina</taxon>
        <taxon>Arionoidea</taxon>
        <taxon>Arionidae</taxon>
        <taxon>Arion</taxon>
    </lineage>
</organism>